<keyword evidence="3" id="KW-0808">Transferase</keyword>
<protein>
    <submittedName>
        <fullName evidence="3">Phosphomethylpyrimidine kinase</fullName>
    </submittedName>
</protein>
<proteinExistence type="predicted"/>
<dbReference type="InterPro" id="IPR029056">
    <property type="entry name" value="Ribokinase-like"/>
</dbReference>
<dbReference type="AlphaFoldDB" id="H2C335"/>
<evidence type="ECO:0000259" key="1">
    <source>
        <dbReference type="Pfam" id="PF08543"/>
    </source>
</evidence>
<dbReference type="GO" id="GO:0008902">
    <property type="term" value="F:hydroxymethylpyrimidine kinase activity"/>
    <property type="evidence" value="ECO:0007669"/>
    <property type="project" value="TreeGrafter"/>
</dbReference>
<evidence type="ECO:0000259" key="2">
    <source>
        <dbReference type="Pfam" id="PF10120"/>
    </source>
</evidence>
<name>H2C335_9CREN</name>
<keyword evidence="4" id="KW-1185">Reference proteome</keyword>
<dbReference type="GO" id="GO:0008972">
    <property type="term" value="F:phosphomethylpyrimidine kinase activity"/>
    <property type="evidence" value="ECO:0007669"/>
    <property type="project" value="InterPro"/>
</dbReference>
<dbReference type="EMBL" id="JH597761">
    <property type="protein sequence ID" value="EHP70656.1"/>
    <property type="molecule type" value="Genomic_DNA"/>
</dbReference>
<reference evidence="3 4" key="1">
    <citation type="submission" date="2012-01" db="EMBL/GenBank/DDBJ databases">
        <title>Improved High-Quality Draft sequence of Metallosphaera yellowstonensis MK1.</title>
        <authorList>
            <consortium name="US DOE Joint Genome Institute"/>
            <person name="Lucas S."/>
            <person name="Han J."/>
            <person name="Cheng J.-F."/>
            <person name="Goodwin L."/>
            <person name="Pitluck S."/>
            <person name="Peters L."/>
            <person name="Teshima H."/>
            <person name="Detter J.C."/>
            <person name="Han C."/>
            <person name="Tapia R."/>
            <person name="Land M."/>
            <person name="Hauser L."/>
            <person name="Kyrpides N."/>
            <person name="Kozubal M."/>
            <person name="Macur R.E."/>
            <person name="Jay Z."/>
            <person name="Inskeep W."/>
            <person name="Woyke T."/>
        </authorList>
    </citation>
    <scope>NUCLEOTIDE SEQUENCE [LARGE SCALE GENOMIC DNA]</scope>
    <source>
        <strain evidence="3 4">MK1</strain>
    </source>
</reference>
<feature type="domain" description="Pyridoxamine kinase/Phosphomethylpyrimidine kinase" evidence="1">
    <location>
        <begin position="13"/>
        <end position="253"/>
    </location>
</feature>
<dbReference type="Proteomes" id="UP000003980">
    <property type="component" value="Unassembled WGS sequence"/>
</dbReference>
<dbReference type="Pfam" id="PF10120">
    <property type="entry name" value="ThiN"/>
    <property type="match status" value="1"/>
</dbReference>
<dbReference type="GO" id="GO:0005829">
    <property type="term" value="C:cytosol"/>
    <property type="evidence" value="ECO:0007669"/>
    <property type="project" value="TreeGrafter"/>
</dbReference>
<dbReference type="eggNOG" id="arCOG00020">
    <property type="taxonomic scope" value="Archaea"/>
</dbReference>
<dbReference type="InterPro" id="IPR004399">
    <property type="entry name" value="HMP/HMP-P_kinase_dom"/>
</dbReference>
<dbReference type="GO" id="GO:0009228">
    <property type="term" value="P:thiamine biosynthetic process"/>
    <property type="evidence" value="ECO:0007669"/>
    <property type="project" value="InterPro"/>
</dbReference>
<dbReference type="SUPFAM" id="SSF53639">
    <property type="entry name" value="AraD/HMP-PK domain-like"/>
    <property type="match status" value="1"/>
</dbReference>
<dbReference type="InterPro" id="IPR036409">
    <property type="entry name" value="Aldolase_II/adducin_N_sf"/>
</dbReference>
<dbReference type="SUPFAM" id="SSF53613">
    <property type="entry name" value="Ribokinase-like"/>
    <property type="match status" value="1"/>
</dbReference>
<dbReference type="CDD" id="cd01169">
    <property type="entry name" value="HMPP_kinase"/>
    <property type="match status" value="1"/>
</dbReference>
<dbReference type="STRING" id="671065.MetMK1DRAFT_00011590"/>
<sequence>MKKKVSMAVGGFDTGGGAGIESDIKAMESVGVHGVGAITAITSQNTLGIREILPVSPKFLASQLSAILEDFDVRTVKTGMILDADQMKVVSDLLYHKPMVVDPVIYAKDGTKLIGDLDAFKSILLTKARVVTPNVPEAEALSGEKIRSVEDSRRAAKKIHETYSVPLVVVKGGHLQGEEVVDVVYDGSSYLVLKFPRIEQRHTHGTGSVFASLMAALMAKGLDEYRALERASSLIKDAIYSGLEIGKGVGPVDPMARLEIEAMKYRVFEEMREFADFVERRENFHRLIPEVQSNLAHGVTPNYVRGLQDIATFRGRIIKRWDGRVVVGLPPVFGYPTHTARLLLSIIQKGETADTLMNIRYDSTLVGIFRKIGYDVVEVDRTKEPPHGEGKTMGWLVEYVYSEYGRIPNVIYDRGAVGKEAMIRFWTSSIQEMMDSLDSLLKEWKP</sequence>
<dbReference type="Pfam" id="PF08543">
    <property type="entry name" value="Phos_pyr_kin"/>
    <property type="match status" value="1"/>
</dbReference>
<gene>
    <name evidence="3" type="ORF">MetMK1DRAFT_00011590</name>
</gene>
<dbReference type="Gene3D" id="3.40.1190.20">
    <property type="match status" value="1"/>
</dbReference>
<feature type="domain" description="Thiamine-phosphate synthase ThiN" evidence="2">
    <location>
        <begin position="270"/>
        <end position="437"/>
    </location>
</feature>
<dbReference type="Gene3D" id="3.40.225.10">
    <property type="entry name" value="Class II aldolase/adducin N-terminal domain"/>
    <property type="match status" value="1"/>
</dbReference>
<evidence type="ECO:0000313" key="3">
    <source>
        <dbReference type="EMBL" id="EHP70656.1"/>
    </source>
</evidence>
<dbReference type="HOGENOM" id="CLU_035788_0_0_2"/>
<evidence type="ECO:0000313" key="4">
    <source>
        <dbReference type="Proteomes" id="UP000003980"/>
    </source>
</evidence>
<dbReference type="NCBIfam" id="TIGR00097">
    <property type="entry name" value="HMP-P_kinase"/>
    <property type="match status" value="1"/>
</dbReference>
<keyword evidence="3" id="KW-0418">Kinase</keyword>
<dbReference type="PANTHER" id="PTHR20858:SF17">
    <property type="entry name" value="HYDROXYMETHYLPYRIMIDINE_PHOSPHOMETHYLPYRIMIDINE KINASE THI20-RELATED"/>
    <property type="match status" value="1"/>
</dbReference>
<dbReference type="PANTHER" id="PTHR20858">
    <property type="entry name" value="PHOSPHOMETHYLPYRIMIDINE KINASE"/>
    <property type="match status" value="1"/>
</dbReference>
<dbReference type="OrthoDB" id="43786at2157"/>
<organism evidence="3 4">
    <name type="scientific">Metallosphaera yellowstonensis MK1</name>
    <dbReference type="NCBI Taxonomy" id="671065"/>
    <lineage>
        <taxon>Archaea</taxon>
        <taxon>Thermoproteota</taxon>
        <taxon>Thermoprotei</taxon>
        <taxon>Sulfolobales</taxon>
        <taxon>Sulfolobaceae</taxon>
        <taxon>Metallosphaera</taxon>
    </lineage>
</organism>
<dbReference type="InterPro" id="IPR013749">
    <property type="entry name" value="PM/HMP-P_kinase-1"/>
</dbReference>
<dbReference type="RefSeq" id="WP_009071444.1">
    <property type="nucleotide sequence ID" value="NZ_JH597761.1"/>
</dbReference>
<accession>H2C335</accession>
<dbReference type="InterPro" id="IPR019293">
    <property type="entry name" value="ThiN"/>
</dbReference>